<sequence length="167" mass="18106">MGGTAWWAGDRWTEVARSASRQFGVPVVDQDGPSGGRPGSDAPTAGDIPWSRPEPTQSLLGGQAPHESGAESVTLLRTRLDEPRVILRRRTRLRGEVVDRAHPVVCHHQLLPHEIDVRPFMMVMAAAGQPSEEAGQAVQIMRPVAYEPAARKTVCSPLSKYGETPVS</sequence>
<organism evidence="2 3">
    <name type="scientific">Nonomuraea recticatena</name>
    <dbReference type="NCBI Taxonomy" id="46178"/>
    <lineage>
        <taxon>Bacteria</taxon>
        <taxon>Bacillati</taxon>
        <taxon>Actinomycetota</taxon>
        <taxon>Actinomycetes</taxon>
        <taxon>Streptosporangiales</taxon>
        <taxon>Streptosporangiaceae</taxon>
        <taxon>Nonomuraea</taxon>
    </lineage>
</organism>
<keyword evidence="3" id="KW-1185">Reference proteome</keyword>
<gene>
    <name evidence="2" type="ORF">GCM10010412_017680</name>
</gene>
<dbReference type="Proteomes" id="UP001501666">
    <property type="component" value="Unassembled WGS sequence"/>
</dbReference>
<evidence type="ECO:0000313" key="3">
    <source>
        <dbReference type="Proteomes" id="UP001501666"/>
    </source>
</evidence>
<feature type="region of interest" description="Disordered" evidence="1">
    <location>
        <begin position="21"/>
        <end position="73"/>
    </location>
</feature>
<reference evidence="2 3" key="1">
    <citation type="journal article" date="2019" name="Int. J. Syst. Evol. Microbiol.">
        <title>The Global Catalogue of Microorganisms (GCM) 10K type strain sequencing project: providing services to taxonomists for standard genome sequencing and annotation.</title>
        <authorList>
            <consortium name="The Broad Institute Genomics Platform"/>
            <consortium name="The Broad Institute Genome Sequencing Center for Infectious Disease"/>
            <person name="Wu L."/>
            <person name="Ma J."/>
        </authorList>
    </citation>
    <scope>NUCLEOTIDE SEQUENCE [LARGE SCALE GENOMIC DNA]</scope>
    <source>
        <strain evidence="2 3">JCM 6835</strain>
    </source>
</reference>
<accession>A0ABN3RG22</accession>
<name>A0ABN3RG22_9ACTN</name>
<evidence type="ECO:0000313" key="2">
    <source>
        <dbReference type="EMBL" id="GAA2651313.1"/>
    </source>
</evidence>
<dbReference type="EMBL" id="BAAATE010000003">
    <property type="protein sequence ID" value="GAA2651313.1"/>
    <property type="molecule type" value="Genomic_DNA"/>
</dbReference>
<protein>
    <submittedName>
        <fullName evidence="2">Uncharacterized protein</fullName>
    </submittedName>
</protein>
<comment type="caution">
    <text evidence="2">The sequence shown here is derived from an EMBL/GenBank/DDBJ whole genome shotgun (WGS) entry which is preliminary data.</text>
</comment>
<proteinExistence type="predicted"/>
<evidence type="ECO:0000256" key="1">
    <source>
        <dbReference type="SAM" id="MobiDB-lite"/>
    </source>
</evidence>